<evidence type="ECO:0000256" key="4">
    <source>
        <dbReference type="ARBA" id="ARBA00023027"/>
    </source>
</evidence>
<dbReference type="Gene3D" id="3.40.309.10">
    <property type="entry name" value="Aldehyde Dehydrogenase, Chain A, domain 2"/>
    <property type="match status" value="1"/>
</dbReference>
<keyword evidence="13" id="KW-1185">Reference proteome</keyword>
<comment type="pathway">
    <text evidence="1 9">Amino-acid degradation; L-proline degradation into L-glutamate; L-glutamate from L-proline: step 2/2.</text>
</comment>
<dbReference type="InterPro" id="IPR029510">
    <property type="entry name" value="Ald_DH_CS_GLU"/>
</dbReference>
<evidence type="ECO:0000256" key="7">
    <source>
        <dbReference type="PROSITE-ProRule" id="PRU10007"/>
    </source>
</evidence>
<feature type="active site" evidence="7">
    <location>
        <position position="352"/>
    </location>
</feature>
<dbReference type="PANTHER" id="PTHR42862">
    <property type="entry name" value="DELTA-1-PYRROLINE-5-CARBOXYLATE DEHYDROGENASE 1, ISOFORM A-RELATED"/>
    <property type="match status" value="1"/>
</dbReference>
<gene>
    <name evidence="12" type="ORF">SLS56_008259</name>
</gene>
<dbReference type="InterPro" id="IPR050485">
    <property type="entry name" value="Proline_metab_enzyme"/>
</dbReference>
<dbReference type="PROSITE" id="PS00687">
    <property type="entry name" value="ALDEHYDE_DEHYDR_GLU"/>
    <property type="match status" value="1"/>
</dbReference>
<proteinExistence type="inferred from homology"/>
<evidence type="ECO:0000256" key="6">
    <source>
        <dbReference type="ARBA" id="ARBA00048142"/>
    </source>
</evidence>
<dbReference type="EMBL" id="JAJVDC020000119">
    <property type="protein sequence ID" value="KAL1623555.1"/>
    <property type="molecule type" value="Genomic_DNA"/>
</dbReference>
<evidence type="ECO:0000313" key="12">
    <source>
        <dbReference type="EMBL" id="KAL1623555.1"/>
    </source>
</evidence>
<evidence type="ECO:0000259" key="11">
    <source>
        <dbReference type="Pfam" id="PF00171"/>
    </source>
</evidence>
<dbReference type="PROSITE" id="PS00070">
    <property type="entry name" value="ALDEHYDE_DEHYDR_CYS"/>
    <property type="match status" value="1"/>
</dbReference>
<dbReference type="Gene3D" id="3.40.605.10">
    <property type="entry name" value="Aldehyde Dehydrogenase, Chain A, domain 1"/>
    <property type="match status" value="1"/>
</dbReference>
<evidence type="ECO:0000256" key="9">
    <source>
        <dbReference type="RuleBase" id="RU366016"/>
    </source>
</evidence>
<comment type="similarity">
    <text evidence="2 8">Belongs to the aldehyde dehydrogenase family.</text>
</comment>
<evidence type="ECO:0000256" key="3">
    <source>
        <dbReference type="ARBA" id="ARBA00023002"/>
    </source>
</evidence>
<evidence type="ECO:0000256" key="10">
    <source>
        <dbReference type="RuleBase" id="RU366030"/>
    </source>
</evidence>
<keyword evidence="4 9" id="KW-0520">NAD</keyword>
<keyword evidence="5 9" id="KW-0642">Proline metabolism</keyword>
<dbReference type="InterPro" id="IPR015590">
    <property type="entry name" value="Aldehyde_DH_dom"/>
</dbReference>
<dbReference type="EC" id="1.2.1.88" evidence="9"/>
<organism evidence="12 13">
    <name type="scientific">Neofusicoccum ribis</name>
    <dbReference type="NCBI Taxonomy" id="45134"/>
    <lineage>
        <taxon>Eukaryota</taxon>
        <taxon>Fungi</taxon>
        <taxon>Dikarya</taxon>
        <taxon>Ascomycota</taxon>
        <taxon>Pezizomycotina</taxon>
        <taxon>Dothideomycetes</taxon>
        <taxon>Dothideomycetes incertae sedis</taxon>
        <taxon>Botryosphaeriales</taxon>
        <taxon>Botryosphaeriaceae</taxon>
        <taxon>Neofusicoccum</taxon>
    </lineage>
</organism>
<accession>A0ABR3SLE8</accession>
<name>A0ABR3SLE8_9PEZI</name>
<dbReference type="NCBIfam" id="TIGR01236">
    <property type="entry name" value="D1pyr5carbox1"/>
    <property type="match status" value="1"/>
</dbReference>
<dbReference type="InterPro" id="IPR016162">
    <property type="entry name" value="Ald_DH_N"/>
</dbReference>
<feature type="domain" description="Aldehyde dehydrogenase" evidence="11">
    <location>
        <begin position="111"/>
        <end position="583"/>
    </location>
</feature>
<protein>
    <recommendedName>
        <fullName evidence="9 10">Multifunctional fusion protein</fullName>
    </recommendedName>
    <domain>
        <recommendedName>
            <fullName evidence="10">Delta-1-pyrroline-5-carboxylate dehydrogenase</fullName>
            <shortName evidence="10">P5C dehydrogenase</shortName>
        </recommendedName>
        <alternativeName>
            <fullName evidence="9">L-glutamate gamma-semialdehyde dehydrogenase</fullName>
        </alternativeName>
    </domain>
    <domain>
        <recommendedName>
            <fullName evidence="9">L-glutamate gamma-semialdehyde dehydrogenase</fullName>
            <ecNumber evidence="9">1.2.1.88</ecNumber>
        </recommendedName>
    </domain>
</protein>
<comment type="catalytic activity">
    <reaction evidence="6 9">
        <text>L-glutamate 5-semialdehyde + NAD(+) + H2O = L-glutamate + NADH + 2 H(+)</text>
        <dbReference type="Rhea" id="RHEA:30235"/>
        <dbReference type="ChEBI" id="CHEBI:15377"/>
        <dbReference type="ChEBI" id="CHEBI:15378"/>
        <dbReference type="ChEBI" id="CHEBI:29985"/>
        <dbReference type="ChEBI" id="CHEBI:57540"/>
        <dbReference type="ChEBI" id="CHEBI:57945"/>
        <dbReference type="ChEBI" id="CHEBI:58066"/>
        <dbReference type="EC" id="1.2.1.88"/>
    </reaction>
</comment>
<keyword evidence="3 8" id="KW-0560">Oxidoreductase</keyword>
<dbReference type="InterPro" id="IPR016163">
    <property type="entry name" value="Ald_DH_C"/>
</dbReference>
<reference evidence="12 13" key="1">
    <citation type="submission" date="2024-02" db="EMBL/GenBank/DDBJ databases">
        <title>De novo assembly and annotation of 12 fungi associated with fruit tree decline syndrome in Ontario, Canada.</title>
        <authorList>
            <person name="Sulman M."/>
            <person name="Ellouze W."/>
            <person name="Ilyukhin E."/>
        </authorList>
    </citation>
    <scope>NUCLEOTIDE SEQUENCE [LARGE SCALE GENOMIC DNA]</scope>
    <source>
        <strain evidence="12 13">M1-105</strain>
    </source>
</reference>
<dbReference type="PANTHER" id="PTHR42862:SF1">
    <property type="entry name" value="DELTA-1-PYRROLINE-5-CARBOXYLATE DEHYDROGENASE 2, ISOFORM A-RELATED"/>
    <property type="match status" value="1"/>
</dbReference>
<dbReference type="InterPro" id="IPR016160">
    <property type="entry name" value="Ald_DH_CS_CYS"/>
</dbReference>
<dbReference type="Proteomes" id="UP001521116">
    <property type="component" value="Unassembled WGS sequence"/>
</dbReference>
<sequence length="602" mass="66444">MAVTRTLASNLMRPVRPTAQTLRPVPTGLCYQRRTKATAPFRLPDPRNEPNVSISMLSEEKTNKLTVLEFQPTYERGSPERFQLEKALTKLRSQLPVKSEIFYNGKAHTTSKSLDQVLPSEHKTTFTNYPLASKEQVSTAIESALKAKKSWEDTPFVDRAAIFQKAAELVTTKYRYELIAATMLGQGKNIWQGEIDAAAELADFFRLNCNYAAELLERQPTRGSNGMWSRMDYRPLEGFVYAISPFNFTALGGSLVSGPALMGNVVLWKPSQYNIYASAIVYKILLEAGLPPDVIQFVPGDAEEITDVVLANRDFAGLNFIGSSDVFRSIYAKIGEGIGKKTYREFPRVVGETSGKNFHLIHSSADIPSAVNHTIRGAFEYQGQKCSATSRAYVPQSRAKEFLDGLKSGVNEITIGSPDKDLEAFMGPVIHGRSFDKIKSIIDESNNDSSVKLLAGGTYDGSVGYYVNPTVYQVDSPDHKLFNEEIFGPVLAVYVYPDSEWSSLLKSVDQNGGGLALTGAVFAENRTVIREAEDALRYSAGNFYINCKTTAALIGQQSFGGARASGTNDKAGSSDVLRRFTSPRLIKEEFFPVTTFKYPSNH</sequence>
<evidence type="ECO:0000256" key="5">
    <source>
        <dbReference type="ARBA" id="ARBA00023062"/>
    </source>
</evidence>
<evidence type="ECO:0000256" key="8">
    <source>
        <dbReference type="RuleBase" id="RU003345"/>
    </source>
</evidence>
<evidence type="ECO:0000256" key="1">
    <source>
        <dbReference type="ARBA" id="ARBA00004786"/>
    </source>
</evidence>
<evidence type="ECO:0000313" key="13">
    <source>
        <dbReference type="Proteomes" id="UP001521116"/>
    </source>
</evidence>
<dbReference type="InterPro" id="IPR005931">
    <property type="entry name" value="P5CDH/ALDH4A1"/>
</dbReference>
<dbReference type="SUPFAM" id="SSF53720">
    <property type="entry name" value="ALDH-like"/>
    <property type="match status" value="1"/>
</dbReference>
<comment type="caution">
    <text evidence="12">The sequence shown here is derived from an EMBL/GenBank/DDBJ whole genome shotgun (WGS) entry which is preliminary data.</text>
</comment>
<dbReference type="InterPro" id="IPR016161">
    <property type="entry name" value="Ald_DH/histidinol_DH"/>
</dbReference>
<evidence type="ECO:0000256" key="2">
    <source>
        <dbReference type="ARBA" id="ARBA00009986"/>
    </source>
</evidence>
<dbReference type="Pfam" id="PF00171">
    <property type="entry name" value="Aldedh"/>
    <property type="match status" value="1"/>
</dbReference>